<dbReference type="Pfam" id="PF00126">
    <property type="entry name" value="HTH_1"/>
    <property type="match status" value="1"/>
</dbReference>
<dbReference type="PANTHER" id="PTHR30346">
    <property type="entry name" value="TRANSCRIPTIONAL DUAL REGULATOR HCAR-RELATED"/>
    <property type="match status" value="1"/>
</dbReference>
<keyword evidence="3" id="KW-0238">DNA-binding</keyword>
<reference evidence="6" key="1">
    <citation type="journal article" date="2014" name="Int. J. Syst. Evol. Microbiol.">
        <title>Complete genome sequence of Corynebacterium casei LMG S-19264T (=DSM 44701T), isolated from a smear-ripened cheese.</title>
        <authorList>
            <consortium name="US DOE Joint Genome Institute (JGI-PGF)"/>
            <person name="Walter F."/>
            <person name="Albersmeier A."/>
            <person name="Kalinowski J."/>
            <person name="Ruckert C."/>
        </authorList>
    </citation>
    <scope>NUCLEOTIDE SEQUENCE</scope>
    <source>
        <strain evidence="6">JCM 4518</strain>
    </source>
</reference>
<dbReference type="InterPro" id="IPR036390">
    <property type="entry name" value="WH_DNA-bd_sf"/>
</dbReference>
<keyword evidence="4" id="KW-0804">Transcription</keyword>
<evidence type="ECO:0000256" key="2">
    <source>
        <dbReference type="ARBA" id="ARBA00023015"/>
    </source>
</evidence>
<dbReference type="PANTHER" id="PTHR30346:SF28">
    <property type="entry name" value="HTH-TYPE TRANSCRIPTIONAL REGULATOR CYNR"/>
    <property type="match status" value="1"/>
</dbReference>
<dbReference type="CDD" id="cd05466">
    <property type="entry name" value="PBP2_LTTR_substrate"/>
    <property type="match status" value="1"/>
</dbReference>
<proteinExistence type="inferred from homology"/>
<keyword evidence="7" id="KW-1185">Reference proteome</keyword>
<dbReference type="InterPro" id="IPR000847">
    <property type="entry name" value="LysR_HTH_N"/>
</dbReference>
<sequence>MELRHLRTFSAVARTLNFTRAAAELNYAQSSVTEQIQALEARLSVKLFDRAHRRLALTPAGERLVAYADRMLLLEREALAAVEDDAREPGGPLTVGGLETLCAHRLPPVLARYRRLFPKVRITLREGGRGELHDEVRRGGIDVALAFGTAPGDGLLASETLARERLVVVTPPGHRLAAHARIDGPELRGESFLATPPGCGFREMLDGLIDSLGAAAPTVDAQVASMAALCRCAAAGMGCALLPETAASGPAARGEVAAVPLTGAAARTGLTMTWRHGTEQRPSIREFLATARSVLGEAGGGGDL</sequence>
<evidence type="ECO:0000256" key="4">
    <source>
        <dbReference type="ARBA" id="ARBA00023163"/>
    </source>
</evidence>
<dbReference type="InterPro" id="IPR036388">
    <property type="entry name" value="WH-like_DNA-bd_sf"/>
</dbReference>
<dbReference type="InterPro" id="IPR005119">
    <property type="entry name" value="LysR_subst-bd"/>
</dbReference>
<keyword evidence="2" id="KW-0805">Transcription regulation</keyword>
<name>A0A918WCH1_9ACTN</name>
<dbReference type="GO" id="GO:0003700">
    <property type="term" value="F:DNA-binding transcription factor activity"/>
    <property type="evidence" value="ECO:0007669"/>
    <property type="project" value="InterPro"/>
</dbReference>
<dbReference type="FunFam" id="1.10.10.10:FF:000001">
    <property type="entry name" value="LysR family transcriptional regulator"/>
    <property type="match status" value="1"/>
</dbReference>
<protein>
    <submittedName>
        <fullName evidence="6">LysR family transcriptional regulator</fullName>
    </submittedName>
</protein>
<dbReference type="PRINTS" id="PR00039">
    <property type="entry name" value="HTHLYSR"/>
</dbReference>
<dbReference type="Proteomes" id="UP000644020">
    <property type="component" value="Unassembled WGS sequence"/>
</dbReference>
<evidence type="ECO:0000259" key="5">
    <source>
        <dbReference type="PROSITE" id="PS50931"/>
    </source>
</evidence>
<dbReference type="Pfam" id="PF03466">
    <property type="entry name" value="LysR_substrate"/>
    <property type="match status" value="1"/>
</dbReference>
<dbReference type="GO" id="GO:0003677">
    <property type="term" value="F:DNA binding"/>
    <property type="evidence" value="ECO:0007669"/>
    <property type="project" value="UniProtKB-KW"/>
</dbReference>
<evidence type="ECO:0000256" key="1">
    <source>
        <dbReference type="ARBA" id="ARBA00009437"/>
    </source>
</evidence>
<gene>
    <name evidence="6" type="ORF">GCM10010305_46600</name>
</gene>
<reference evidence="6" key="2">
    <citation type="submission" date="2020-09" db="EMBL/GenBank/DDBJ databases">
        <authorList>
            <person name="Sun Q."/>
            <person name="Ohkuma M."/>
        </authorList>
    </citation>
    <scope>NUCLEOTIDE SEQUENCE</scope>
    <source>
        <strain evidence="6">JCM 4518</strain>
    </source>
</reference>
<comment type="caution">
    <text evidence="6">The sequence shown here is derived from an EMBL/GenBank/DDBJ whole genome shotgun (WGS) entry which is preliminary data.</text>
</comment>
<dbReference type="RefSeq" id="WP_189980560.1">
    <property type="nucleotide sequence ID" value="NZ_BMUL01000013.1"/>
</dbReference>
<evidence type="ECO:0000313" key="7">
    <source>
        <dbReference type="Proteomes" id="UP000644020"/>
    </source>
</evidence>
<evidence type="ECO:0000313" key="6">
    <source>
        <dbReference type="EMBL" id="GHA97854.1"/>
    </source>
</evidence>
<organism evidence="6 7">
    <name type="scientific">Streptomyces termitum</name>
    <dbReference type="NCBI Taxonomy" id="67368"/>
    <lineage>
        <taxon>Bacteria</taxon>
        <taxon>Bacillati</taxon>
        <taxon>Actinomycetota</taxon>
        <taxon>Actinomycetes</taxon>
        <taxon>Kitasatosporales</taxon>
        <taxon>Streptomycetaceae</taxon>
        <taxon>Streptomyces</taxon>
    </lineage>
</organism>
<dbReference type="SUPFAM" id="SSF46785">
    <property type="entry name" value="Winged helix' DNA-binding domain"/>
    <property type="match status" value="1"/>
</dbReference>
<dbReference type="Gene3D" id="3.40.190.290">
    <property type="match status" value="1"/>
</dbReference>
<dbReference type="Gene3D" id="1.10.10.10">
    <property type="entry name" value="Winged helix-like DNA-binding domain superfamily/Winged helix DNA-binding domain"/>
    <property type="match status" value="1"/>
</dbReference>
<accession>A0A918WCH1</accession>
<comment type="similarity">
    <text evidence="1">Belongs to the LysR transcriptional regulatory family.</text>
</comment>
<dbReference type="GO" id="GO:0032993">
    <property type="term" value="C:protein-DNA complex"/>
    <property type="evidence" value="ECO:0007669"/>
    <property type="project" value="TreeGrafter"/>
</dbReference>
<dbReference type="SUPFAM" id="SSF53850">
    <property type="entry name" value="Periplasmic binding protein-like II"/>
    <property type="match status" value="1"/>
</dbReference>
<evidence type="ECO:0000256" key="3">
    <source>
        <dbReference type="ARBA" id="ARBA00023125"/>
    </source>
</evidence>
<dbReference type="PROSITE" id="PS50931">
    <property type="entry name" value="HTH_LYSR"/>
    <property type="match status" value="1"/>
</dbReference>
<dbReference type="AlphaFoldDB" id="A0A918WCH1"/>
<dbReference type="EMBL" id="BMUL01000013">
    <property type="protein sequence ID" value="GHA97854.1"/>
    <property type="molecule type" value="Genomic_DNA"/>
</dbReference>
<feature type="domain" description="HTH lysR-type" evidence="5">
    <location>
        <begin position="1"/>
        <end position="58"/>
    </location>
</feature>